<name>A0AA47PAF9_MERPO</name>
<proteinExistence type="predicted"/>
<comment type="caution">
    <text evidence="1">The sequence shown here is derived from an EMBL/GenBank/DDBJ whole genome shotgun (WGS) entry which is preliminary data.</text>
</comment>
<reference evidence="1" key="1">
    <citation type="journal article" date="2023" name="Front. Mar. Sci.">
        <title>A new Merluccius polli reference genome to investigate the effects of global change in West African waters.</title>
        <authorList>
            <person name="Mateo J.L."/>
            <person name="Blanco-Fernandez C."/>
            <person name="Garcia-Vazquez E."/>
            <person name="Machado-Schiaffino G."/>
        </authorList>
    </citation>
    <scope>NUCLEOTIDE SEQUENCE</scope>
    <source>
        <strain evidence="1">C29</strain>
        <tissue evidence="1">Fin</tissue>
    </source>
</reference>
<dbReference type="EMBL" id="JAOPHQ010001135">
    <property type="protein sequence ID" value="KAK0152212.1"/>
    <property type="molecule type" value="Genomic_DNA"/>
</dbReference>
<evidence type="ECO:0000313" key="1">
    <source>
        <dbReference type="EMBL" id="KAK0152212.1"/>
    </source>
</evidence>
<accession>A0AA47PAF9</accession>
<dbReference type="AlphaFoldDB" id="A0AA47PAF9"/>
<evidence type="ECO:0000313" key="2">
    <source>
        <dbReference type="Proteomes" id="UP001174136"/>
    </source>
</evidence>
<dbReference type="InterPro" id="IPR012337">
    <property type="entry name" value="RNaseH-like_sf"/>
</dbReference>
<organism evidence="1 2">
    <name type="scientific">Merluccius polli</name>
    <name type="common">Benguela hake</name>
    <name type="synonym">Merluccius cadenati</name>
    <dbReference type="NCBI Taxonomy" id="89951"/>
    <lineage>
        <taxon>Eukaryota</taxon>
        <taxon>Metazoa</taxon>
        <taxon>Chordata</taxon>
        <taxon>Craniata</taxon>
        <taxon>Vertebrata</taxon>
        <taxon>Euteleostomi</taxon>
        <taxon>Actinopterygii</taxon>
        <taxon>Neopterygii</taxon>
        <taxon>Teleostei</taxon>
        <taxon>Neoteleostei</taxon>
        <taxon>Acanthomorphata</taxon>
        <taxon>Zeiogadaria</taxon>
        <taxon>Gadariae</taxon>
        <taxon>Gadiformes</taxon>
        <taxon>Gadoidei</taxon>
        <taxon>Merlucciidae</taxon>
        <taxon>Merluccius</taxon>
    </lineage>
</organism>
<dbReference type="Proteomes" id="UP001174136">
    <property type="component" value="Unassembled WGS sequence"/>
</dbReference>
<gene>
    <name evidence="1" type="ORF">N1851_006399</name>
</gene>
<keyword evidence="2" id="KW-1185">Reference proteome</keyword>
<sequence>MLQKWDIPKERVQVILQDNSRNNTKATEDADMPCLQVCWCNIVATGTRNIGHFEHSPLAYLRIQDLQIQLGQPVKRLQQDVPTRWNSTFYILKSPSKQKHIGLRWMENIINLFSPFEELTGEIGSFSASAGYKRLLGKDDNGNDHCVKTMKATLLELVENGFGKIEREPLY</sequence>
<dbReference type="SUPFAM" id="SSF53098">
    <property type="entry name" value="Ribonuclease H-like"/>
    <property type="match status" value="1"/>
</dbReference>
<protein>
    <submittedName>
        <fullName evidence="1">Uncharacterized protein</fullName>
    </submittedName>
</protein>